<evidence type="ECO:0000313" key="2">
    <source>
        <dbReference type="Proteomes" id="UP001230156"/>
    </source>
</evidence>
<sequence>MAAAPARAAADLSAFVAQVARESITELSKADPTDPARAAALKPLLLKYFDMTDIAKHALGGYWKKIDAGQQQQYVERFVNYIASVYAKRFKEYDGRQLEVKRVRDQGASATVFTAVAGDQDTRLDWDIRTDSGAPLIVDIRVNGLSLVDTHRQEFTSVMSQNKGDITALMGILKSKSLVN</sequence>
<protein>
    <submittedName>
        <fullName evidence="1">ABC transporter substrate-binding protein</fullName>
    </submittedName>
</protein>
<reference evidence="2" key="1">
    <citation type="submission" date="2023-08" db="EMBL/GenBank/DDBJ databases">
        <title>Rhodospirillaceae gen. nov., a novel taxon isolated from the Yangtze River Yuezi River estuary sludge.</title>
        <authorList>
            <person name="Ruan L."/>
        </authorList>
    </citation>
    <scope>NUCLEOTIDE SEQUENCE [LARGE SCALE GENOMIC DNA]</scope>
    <source>
        <strain evidence="2">R-7</strain>
    </source>
</reference>
<dbReference type="PANTHER" id="PTHR36573">
    <property type="entry name" value="INTERMEMBRANE PHOSPHOLIPID TRANSPORT SYSTEM BINDING PROTEIN MLAC"/>
    <property type="match status" value="1"/>
</dbReference>
<dbReference type="InterPro" id="IPR008869">
    <property type="entry name" value="MlaC/ttg2D"/>
</dbReference>
<dbReference type="Pfam" id="PF05494">
    <property type="entry name" value="MlaC"/>
    <property type="match status" value="1"/>
</dbReference>
<proteinExistence type="predicted"/>
<name>A0ABU0YI91_9PROT</name>
<dbReference type="Gene3D" id="3.10.450.710">
    <property type="entry name" value="Tgt2/MlaC"/>
    <property type="match status" value="1"/>
</dbReference>
<organism evidence="1 2">
    <name type="scientific">Dongia sedimenti</name>
    <dbReference type="NCBI Taxonomy" id="3064282"/>
    <lineage>
        <taxon>Bacteria</taxon>
        <taxon>Pseudomonadati</taxon>
        <taxon>Pseudomonadota</taxon>
        <taxon>Alphaproteobacteria</taxon>
        <taxon>Rhodospirillales</taxon>
        <taxon>Dongiaceae</taxon>
        <taxon>Dongia</taxon>
    </lineage>
</organism>
<accession>A0ABU0YI91</accession>
<dbReference type="Proteomes" id="UP001230156">
    <property type="component" value="Unassembled WGS sequence"/>
</dbReference>
<gene>
    <name evidence="1" type="ORF">Q8A70_07135</name>
</gene>
<dbReference type="RefSeq" id="WP_379954835.1">
    <property type="nucleotide sequence ID" value="NZ_JAUYVI010000002.1"/>
</dbReference>
<dbReference type="InterPro" id="IPR042245">
    <property type="entry name" value="Tgt2/MlaC_sf"/>
</dbReference>
<keyword evidence="2" id="KW-1185">Reference proteome</keyword>
<comment type="caution">
    <text evidence="1">The sequence shown here is derived from an EMBL/GenBank/DDBJ whole genome shotgun (WGS) entry which is preliminary data.</text>
</comment>
<dbReference type="EMBL" id="JAUYVI010000002">
    <property type="protein sequence ID" value="MDQ7247434.1"/>
    <property type="molecule type" value="Genomic_DNA"/>
</dbReference>
<dbReference type="PANTHER" id="PTHR36573:SF1">
    <property type="entry name" value="INTERMEMBRANE PHOSPHOLIPID TRANSPORT SYSTEM BINDING PROTEIN MLAC"/>
    <property type="match status" value="1"/>
</dbReference>
<evidence type="ECO:0000313" key="1">
    <source>
        <dbReference type="EMBL" id="MDQ7247434.1"/>
    </source>
</evidence>